<evidence type="ECO:0000256" key="2">
    <source>
        <dbReference type="ARBA" id="ARBA00022801"/>
    </source>
</evidence>
<evidence type="ECO:0000259" key="7">
    <source>
        <dbReference type="Pfam" id="PF13004"/>
    </source>
</evidence>
<dbReference type="PANTHER" id="PTHR31297:SF17">
    <property type="entry name" value="ENDOGLUCANASE"/>
    <property type="match status" value="1"/>
</dbReference>
<dbReference type="GO" id="GO:0009251">
    <property type="term" value="P:glucan catabolic process"/>
    <property type="evidence" value="ECO:0007669"/>
    <property type="project" value="TreeGrafter"/>
</dbReference>
<evidence type="ECO:0000256" key="3">
    <source>
        <dbReference type="ARBA" id="ARBA00023295"/>
    </source>
</evidence>
<feature type="signal peptide" evidence="5">
    <location>
        <begin position="1"/>
        <end position="21"/>
    </location>
</feature>
<dbReference type="InterPro" id="IPR017853">
    <property type="entry name" value="GH"/>
</dbReference>
<evidence type="ECO:0000256" key="4">
    <source>
        <dbReference type="RuleBase" id="RU361153"/>
    </source>
</evidence>
<dbReference type="InParanoid" id="A0A1I1V5L8"/>
<dbReference type="Gene3D" id="2.60.40.10">
    <property type="entry name" value="Immunoglobulins"/>
    <property type="match status" value="1"/>
</dbReference>
<dbReference type="InterPro" id="IPR024361">
    <property type="entry name" value="BACON"/>
</dbReference>
<gene>
    <name evidence="8" type="ORF">SAMN05444380_10245</name>
</gene>
<dbReference type="InterPro" id="IPR050386">
    <property type="entry name" value="Glycosyl_hydrolase_5"/>
</dbReference>
<sequence length="504" mass="56068">MMVNRATFLFHLLLIPFIITACDNAENGNDPDPTPKVTLSVEPASLHFSAEGGEKSISITSNSAWTIAFDADTWARPSISVSKGDAEVTITADASEVEEERSLVLTISAGTNDDKKEIEVTVIQDAFVPPDGQDDYIDPDATGMRDLSSVEFAQLMTVGWNLGNSLEAIQVNNGVLSGDETSWGNPVVTRRLIDSVAMAGFNTIRIPVSWSHKIVDESTFEISSSWLERVEEVVNYALDNELFVIINIHWDGGWLDHPYYDRQDDINTKLRALWKQIAVHFRDYDDQLLFAGTNEVHVEGDYSDPSPENVEVQNSFNQTFVDAVRSTGGRNTYRFLVVQAYNTNIGYAIEHMVMPDDDTENRLLAEVHFYDPYDFTLQTDGSFKTQWGEPFAGGDVSSWGQEPWVDEAFGMMKSHFVDQGIGVILGEYGAVLRSDLTGEELEKHIAARNYYLEYVTHAAIANGLVPIYWDNGWAGNNGFALFNRQTGEVVDDQALQAILKGATQ</sequence>
<dbReference type="CDD" id="cd14948">
    <property type="entry name" value="BACON"/>
    <property type="match status" value="1"/>
</dbReference>
<evidence type="ECO:0000256" key="5">
    <source>
        <dbReference type="SAM" id="SignalP"/>
    </source>
</evidence>
<dbReference type="AlphaFoldDB" id="A0A1I1V5L8"/>
<dbReference type="GO" id="GO:0005576">
    <property type="term" value="C:extracellular region"/>
    <property type="evidence" value="ECO:0007669"/>
    <property type="project" value="TreeGrafter"/>
</dbReference>
<proteinExistence type="inferred from homology"/>
<evidence type="ECO:0000256" key="1">
    <source>
        <dbReference type="ARBA" id="ARBA00022729"/>
    </source>
</evidence>
<keyword evidence="3 4" id="KW-0326">Glycosidase</keyword>
<evidence type="ECO:0000313" key="8">
    <source>
        <dbReference type="EMBL" id="SFD78306.1"/>
    </source>
</evidence>
<evidence type="ECO:0000313" key="9">
    <source>
        <dbReference type="Proteomes" id="UP000181976"/>
    </source>
</evidence>
<keyword evidence="2 4" id="KW-0378">Hydrolase</keyword>
<organism evidence="8 9">
    <name type="scientific">Thermophagus xiamenensis</name>
    <dbReference type="NCBI Taxonomy" id="385682"/>
    <lineage>
        <taxon>Bacteria</taxon>
        <taxon>Pseudomonadati</taxon>
        <taxon>Bacteroidota</taxon>
        <taxon>Bacteroidia</taxon>
        <taxon>Marinilabiliales</taxon>
        <taxon>Marinilabiliaceae</taxon>
        <taxon>Thermophagus</taxon>
    </lineage>
</organism>
<dbReference type="Gene3D" id="3.20.20.80">
    <property type="entry name" value="Glycosidases"/>
    <property type="match status" value="1"/>
</dbReference>
<dbReference type="Pfam" id="PF13004">
    <property type="entry name" value="BACON"/>
    <property type="match status" value="1"/>
</dbReference>
<evidence type="ECO:0000259" key="6">
    <source>
        <dbReference type="Pfam" id="PF00150"/>
    </source>
</evidence>
<feature type="chain" id="PRO_5010220461" evidence="5">
    <location>
        <begin position="22"/>
        <end position="504"/>
    </location>
</feature>
<dbReference type="PANTHER" id="PTHR31297">
    <property type="entry name" value="GLUCAN ENDO-1,6-BETA-GLUCOSIDASE B"/>
    <property type="match status" value="1"/>
</dbReference>
<dbReference type="SUPFAM" id="SSF51445">
    <property type="entry name" value="(Trans)glycosidases"/>
    <property type="match status" value="1"/>
</dbReference>
<protein>
    <submittedName>
        <fullName evidence="8">Endoglucanase</fullName>
    </submittedName>
</protein>
<dbReference type="GO" id="GO:0009986">
    <property type="term" value="C:cell surface"/>
    <property type="evidence" value="ECO:0007669"/>
    <property type="project" value="TreeGrafter"/>
</dbReference>
<dbReference type="InterPro" id="IPR013783">
    <property type="entry name" value="Ig-like_fold"/>
</dbReference>
<keyword evidence="1 5" id="KW-0732">Signal</keyword>
<feature type="domain" description="BACON" evidence="7">
    <location>
        <begin position="70"/>
        <end position="124"/>
    </location>
</feature>
<keyword evidence="9" id="KW-1185">Reference proteome</keyword>
<dbReference type="GO" id="GO:0008422">
    <property type="term" value="F:beta-glucosidase activity"/>
    <property type="evidence" value="ECO:0007669"/>
    <property type="project" value="TreeGrafter"/>
</dbReference>
<dbReference type="eggNOG" id="COG2730">
    <property type="taxonomic scope" value="Bacteria"/>
</dbReference>
<reference evidence="8 9" key="1">
    <citation type="submission" date="2016-10" db="EMBL/GenBank/DDBJ databases">
        <authorList>
            <person name="de Groot N.N."/>
        </authorList>
    </citation>
    <scope>NUCLEOTIDE SEQUENCE [LARGE SCALE GENOMIC DNA]</scope>
    <source>
        <strain evidence="8 9">DSM 19012</strain>
    </source>
</reference>
<name>A0A1I1V5L8_9BACT</name>
<dbReference type="Proteomes" id="UP000181976">
    <property type="component" value="Unassembled WGS sequence"/>
</dbReference>
<accession>A0A1I1V5L8</accession>
<dbReference type="EMBL" id="FONA01000002">
    <property type="protein sequence ID" value="SFD78306.1"/>
    <property type="molecule type" value="Genomic_DNA"/>
</dbReference>
<dbReference type="InterPro" id="IPR001547">
    <property type="entry name" value="Glyco_hydro_5"/>
</dbReference>
<feature type="domain" description="Glycoside hydrolase family 5" evidence="6">
    <location>
        <begin position="176"/>
        <end position="472"/>
    </location>
</feature>
<dbReference type="STRING" id="385682.SAMN05444380_10245"/>
<dbReference type="PROSITE" id="PS51257">
    <property type="entry name" value="PROKAR_LIPOPROTEIN"/>
    <property type="match status" value="1"/>
</dbReference>
<dbReference type="Pfam" id="PF00150">
    <property type="entry name" value="Cellulase"/>
    <property type="match status" value="1"/>
</dbReference>
<comment type="similarity">
    <text evidence="4">Belongs to the glycosyl hydrolase 5 (cellulase A) family.</text>
</comment>